<evidence type="ECO:0000256" key="3">
    <source>
        <dbReference type="ARBA" id="ARBA00004613"/>
    </source>
</evidence>
<evidence type="ECO:0000256" key="7">
    <source>
        <dbReference type="ARBA" id="ARBA00022525"/>
    </source>
</evidence>
<keyword evidence="9" id="KW-0378">Hydrolase</keyword>
<dbReference type="Pfam" id="PF00703">
    <property type="entry name" value="Glyco_hydro_2"/>
    <property type="match status" value="1"/>
</dbReference>
<evidence type="ECO:0000259" key="17">
    <source>
        <dbReference type="Pfam" id="PF00703"/>
    </source>
</evidence>
<evidence type="ECO:0000256" key="11">
    <source>
        <dbReference type="ARBA" id="ARBA00023228"/>
    </source>
</evidence>
<dbReference type="InterPro" id="IPR050887">
    <property type="entry name" value="Beta-mannosidase_GH2"/>
</dbReference>
<organism evidence="21 22">
    <name type="scientific">Hymenobacter mucosus</name>
    <dbReference type="NCBI Taxonomy" id="1411120"/>
    <lineage>
        <taxon>Bacteria</taxon>
        <taxon>Pseudomonadati</taxon>
        <taxon>Bacteroidota</taxon>
        <taxon>Cytophagia</taxon>
        <taxon>Cytophagales</taxon>
        <taxon>Hymenobacteraceae</taxon>
        <taxon>Hymenobacter</taxon>
    </lineage>
</organism>
<dbReference type="InterPro" id="IPR054593">
    <property type="entry name" value="Beta-mannosidase-like_N2"/>
</dbReference>
<evidence type="ECO:0000256" key="14">
    <source>
        <dbReference type="ARBA" id="ARBA00041069"/>
    </source>
</evidence>
<dbReference type="InterPro" id="IPR041447">
    <property type="entry name" value="Mannosidase_ig"/>
</dbReference>
<dbReference type="Proteomes" id="UP000198310">
    <property type="component" value="Unassembled WGS sequence"/>
</dbReference>
<dbReference type="FunFam" id="3.20.20.80:FF:000050">
    <property type="entry name" value="Beta-mannosidase B"/>
    <property type="match status" value="1"/>
</dbReference>
<dbReference type="InterPro" id="IPR036156">
    <property type="entry name" value="Beta-gal/glucu_dom_sf"/>
</dbReference>
<name>A0A239AKL7_9BACT</name>
<feature type="domain" description="Mannosidase Ig/CBM-like" evidence="19">
    <location>
        <begin position="705"/>
        <end position="792"/>
    </location>
</feature>
<keyword evidence="22" id="KW-1185">Reference proteome</keyword>
<evidence type="ECO:0000259" key="20">
    <source>
        <dbReference type="Pfam" id="PF22666"/>
    </source>
</evidence>
<feature type="chain" id="PRO_5012285954" description="Beta-mannosidase B" evidence="16">
    <location>
        <begin position="29"/>
        <end position="878"/>
    </location>
</feature>
<evidence type="ECO:0000256" key="16">
    <source>
        <dbReference type="SAM" id="SignalP"/>
    </source>
</evidence>
<keyword evidence="11" id="KW-0458">Lysosome</keyword>
<evidence type="ECO:0000259" key="19">
    <source>
        <dbReference type="Pfam" id="PF17786"/>
    </source>
</evidence>
<sequence length="878" mass="99641">MSCSQLCFNVRVLLLVFILSISSVVAWASPFSHKAGNAAETVPLQANWRFRQVGKESWTPATVPGCVHTDLLAAGQIPDPLYRDNELRLQWIGKADWEYETSFTLPPATLQRAHLDLVLQGLDTYAEVLLNGVSILQANNMFREWRLAAKQHLRTGENRLLIRFRSPLREVADLPRKQGYELYSGNDEQSMRVVGDQGPPLSPYTRKAPYQYGWDWGPRFVTAGVWQPVYIEAWDEARLTNLHVVQQVVTPQAAQLAVEVEYDAARSQAATLLLETRGPDGQLVGTALEQALTLTPGRHTTTAEVRLNTPQLWYPAGYGAQPLYTVTARLVQQGQPLNATTRRIGLRTLQVRREPDQYGKSFEFVVNGIPVFAKGANWIPADIFPTRVTAPRYRQLLQAAKDCHMNMIRVWGGGIYEQDAFYDTCDELGLLVWQDFMFACTFYPGDDAFMTNVREEATHQVRRLRDHPSLALWVGNNENEIAWQDWGISGKLGAHKNEVWSNYLQLFRDLLPAVVRKQDPSRLYWSSSPSADFEDKAGSQRNGDMHYWEVWAGTAPLSDYEKQVPRFMSEYGFQSFPELKSVQQFALPADYDIASPVMKEHQRSAAGNPRLLEYLRRDYKEPKDFASFLYVSQVLQAQAIKIAAEHLRRNRPRVMGSLYWQLNDCWGVASWSSIDYYGRWKALQYYAKRFYEPVLVSPHEEGDLVRVYVVSDRTVAVPATLTVRLLDVTGRTLFRQATTLQVQPLSSQVYFEIPRKKLLKGHNQKQVVLSCAVETDGKTLSTNTYYFASPKEAVLPPSQVTTQWRPQPDGTYQVTMHSKALARQVYLSLEDGSDGFFTDNYFDLLPGETKVVSFRSTAPTSVAALQQALVVRTLADAF</sequence>
<dbReference type="FunFam" id="2.60.120.260:FF:000060">
    <property type="entry name" value="Probable beta-mannosidase"/>
    <property type="match status" value="1"/>
</dbReference>
<dbReference type="Pfam" id="PF17753">
    <property type="entry name" value="Ig_mannosidase"/>
    <property type="match status" value="1"/>
</dbReference>
<dbReference type="PANTHER" id="PTHR43730:SF1">
    <property type="entry name" value="BETA-MANNOSIDASE"/>
    <property type="match status" value="1"/>
</dbReference>
<evidence type="ECO:0000313" key="21">
    <source>
        <dbReference type="EMBL" id="SNR96060.1"/>
    </source>
</evidence>
<accession>A0A239AKL7</accession>
<evidence type="ECO:0000256" key="1">
    <source>
        <dbReference type="ARBA" id="ARBA00000829"/>
    </source>
</evidence>
<feature type="signal peptide" evidence="16">
    <location>
        <begin position="1"/>
        <end position="28"/>
    </location>
</feature>
<comment type="subunit">
    <text evidence="5">Homodimer.</text>
</comment>
<proteinExistence type="inferred from homology"/>
<dbReference type="InterPro" id="IPR041625">
    <property type="entry name" value="Beta-mannosidase_Ig"/>
</dbReference>
<dbReference type="EMBL" id="FZNS01000013">
    <property type="protein sequence ID" value="SNR96060.1"/>
    <property type="molecule type" value="Genomic_DNA"/>
</dbReference>
<dbReference type="Gene3D" id="3.20.20.80">
    <property type="entry name" value="Glycosidases"/>
    <property type="match status" value="1"/>
</dbReference>
<dbReference type="GO" id="GO:0005576">
    <property type="term" value="C:extracellular region"/>
    <property type="evidence" value="ECO:0007669"/>
    <property type="project" value="UniProtKB-SubCell"/>
</dbReference>
<evidence type="ECO:0000256" key="5">
    <source>
        <dbReference type="ARBA" id="ARBA00011738"/>
    </source>
</evidence>
<dbReference type="Pfam" id="PF22666">
    <property type="entry name" value="Glyco_hydro_2_N2"/>
    <property type="match status" value="1"/>
</dbReference>
<keyword evidence="12" id="KW-0326">Glycosidase</keyword>
<keyword evidence="10" id="KW-0325">Glycoprotein</keyword>
<dbReference type="SUPFAM" id="SSF49303">
    <property type="entry name" value="beta-Galactosidase/glucuronidase domain"/>
    <property type="match status" value="3"/>
</dbReference>
<protein>
    <recommendedName>
        <fullName evidence="14">Beta-mannosidase B</fullName>
        <ecNumber evidence="6">3.2.1.25</ecNumber>
    </recommendedName>
    <alternativeName>
        <fullName evidence="15">Mannanase B</fullName>
    </alternativeName>
</protein>
<evidence type="ECO:0000256" key="4">
    <source>
        <dbReference type="ARBA" id="ARBA00004740"/>
    </source>
</evidence>
<dbReference type="EC" id="3.2.1.25" evidence="6"/>
<evidence type="ECO:0000256" key="15">
    <source>
        <dbReference type="ARBA" id="ARBA00041614"/>
    </source>
</evidence>
<dbReference type="GO" id="GO:0005975">
    <property type="term" value="P:carbohydrate metabolic process"/>
    <property type="evidence" value="ECO:0007669"/>
    <property type="project" value="InterPro"/>
</dbReference>
<dbReference type="GO" id="GO:0004567">
    <property type="term" value="F:beta-mannosidase activity"/>
    <property type="evidence" value="ECO:0007669"/>
    <property type="project" value="UniProtKB-EC"/>
</dbReference>
<comment type="similarity">
    <text evidence="13">Belongs to the glycosyl hydrolase 2 family. Beta-mannosidase B subfamily.</text>
</comment>
<evidence type="ECO:0000256" key="6">
    <source>
        <dbReference type="ARBA" id="ARBA00012754"/>
    </source>
</evidence>
<dbReference type="PANTHER" id="PTHR43730">
    <property type="entry name" value="BETA-MANNOSIDASE"/>
    <property type="match status" value="1"/>
</dbReference>
<evidence type="ECO:0000256" key="8">
    <source>
        <dbReference type="ARBA" id="ARBA00022729"/>
    </source>
</evidence>
<dbReference type="Pfam" id="PF17786">
    <property type="entry name" value="Mannosidase_ig"/>
    <property type="match status" value="1"/>
</dbReference>
<keyword evidence="8 16" id="KW-0732">Signal</keyword>
<keyword evidence="7" id="KW-0964">Secreted</keyword>
<feature type="domain" description="Beta-mannosidase-like galactose-binding" evidence="20">
    <location>
        <begin position="48"/>
        <end position="227"/>
    </location>
</feature>
<dbReference type="SUPFAM" id="SSF49785">
    <property type="entry name" value="Galactose-binding domain-like"/>
    <property type="match status" value="1"/>
</dbReference>
<comment type="subcellular location">
    <subcellularLocation>
        <location evidence="2">Lysosome</location>
    </subcellularLocation>
    <subcellularLocation>
        <location evidence="3">Secreted</location>
    </subcellularLocation>
</comment>
<evidence type="ECO:0000259" key="18">
    <source>
        <dbReference type="Pfam" id="PF17753"/>
    </source>
</evidence>
<evidence type="ECO:0000256" key="9">
    <source>
        <dbReference type="ARBA" id="ARBA00022801"/>
    </source>
</evidence>
<evidence type="ECO:0000256" key="10">
    <source>
        <dbReference type="ARBA" id="ARBA00023180"/>
    </source>
</evidence>
<evidence type="ECO:0000256" key="2">
    <source>
        <dbReference type="ARBA" id="ARBA00004371"/>
    </source>
</evidence>
<dbReference type="InterPro" id="IPR008979">
    <property type="entry name" value="Galactose-bd-like_sf"/>
</dbReference>
<feature type="domain" description="Beta-mannosidase Ig-fold" evidence="18">
    <location>
        <begin position="795"/>
        <end position="876"/>
    </location>
</feature>
<evidence type="ECO:0000256" key="12">
    <source>
        <dbReference type="ARBA" id="ARBA00023295"/>
    </source>
</evidence>
<dbReference type="InterPro" id="IPR006102">
    <property type="entry name" value="Ig-like_GH2"/>
</dbReference>
<comment type="pathway">
    <text evidence="4">Glycan metabolism; N-glycan degradation.</text>
</comment>
<dbReference type="SUPFAM" id="SSF51445">
    <property type="entry name" value="(Trans)glycosidases"/>
    <property type="match status" value="1"/>
</dbReference>
<dbReference type="GO" id="GO:0005764">
    <property type="term" value="C:lysosome"/>
    <property type="evidence" value="ECO:0007669"/>
    <property type="project" value="UniProtKB-SubCell"/>
</dbReference>
<dbReference type="InterPro" id="IPR017853">
    <property type="entry name" value="GH"/>
</dbReference>
<reference evidence="22" key="1">
    <citation type="submission" date="2017-06" db="EMBL/GenBank/DDBJ databases">
        <authorList>
            <person name="Varghese N."/>
            <person name="Submissions S."/>
        </authorList>
    </citation>
    <scope>NUCLEOTIDE SEQUENCE [LARGE SCALE GENOMIC DNA]</scope>
    <source>
        <strain evidence="22">DSM 28041</strain>
    </source>
</reference>
<dbReference type="InterPro" id="IPR013783">
    <property type="entry name" value="Ig-like_fold"/>
</dbReference>
<gene>
    <name evidence="21" type="ORF">SAMN06269173_11354</name>
</gene>
<dbReference type="Gene3D" id="2.60.40.10">
    <property type="entry name" value="Immunoglobulins"/>
    <property type="match status" value="3"/>
</dbReference>
<dbReference type="GO" id="GO:0006516">
    <property type="term" value="P:glycoprotein catabolic process"/>
    <property type="evidence" value="ECO:0007669"/>
    <property type="project" value="TreeGrafter"/>
</dbReference>
<evidence type="ECO:0000256" key="13">
    <source>
        <dbReference type="ARBA" id="ARBA00038429"/>
    </source>
</evidence>
<comment type="catalytic activity">
    <reaction evidence="1">
        <text>Hydrolysis of terminal, non-reducing beta-D-mannose residues in beta-D-mannosides.</text>
        <dbReference type="EC" id="3.2.1.25"/>
    </reaction>
</comment>
<evidence type="ECO:0000313" key="22">
    <source>
        <dbReference type="Proteomes" id="UP000198310"/>
    </source>
</evidence>
<dbReference type="RefSeq" id="WP_089334074.1">
    <property type="nucleotide sequence ID" value="NZ_FZNS01000013.1"/>
</dbReference>
<feature type="domain" description="Glycoside hydrolase family 2 immunoglobulin-like beta-sandwich" evidence="17">
    <location>
        <begin position="238"/>
        <end position="347"/>
    </location>
</feature>
<dbReference type="Gene3D" id="2.60.120.260">
    <property type="entry name" value="Galactose-binding domain-like"/>
    <property type="match status" value="1"/>
</dbReference>
<dbReference type="AlphaFoldDB" id="A0A239AKL7"/>